<feature type="transmembrane region" description="Helical" evidence="5">
    <location>
        <begin position="12"/>
        <end position="32"/>
    </location>
</feature>
<keyword evidence="3" id="KW-0574">Periplasm</keyword>
<dbReference type="GO" id="GO:0009279">
    <property type="term" value="C:cell outer membrane"/>
    <property type="evidence" value="ECO:0007669"/>
    <property type="project" value="UniProtKB-SubCell"/>
</dbReference>
<dbReference type="RefSeq" id="WP_013613907.1">
    <property type="nucleotide sequence ID" value="NC_015161.1"/>
</dbReference>
<dbReference type="SUPFAM" id="SSF54523">
    <property type="entry name" value="Pili subunits"/>
    <property type="match status" value="1"/>
</dbReference>
<dbReference type="AlphaFoldDB" id="F0RNR5"/>
<dbReference type="Pfam" id="PF07963">
    <property type="entry name" value="N_methyl"/>
    <property type="match status" value="1"/>
</dbReference>
<accession>F0RNR5</accession>
<gene>
    <name evidence="6" type="ordered locus">Deipr_0123</name>
</gene>
<dbReference type="PROSITE" id="PS00409">
    <property type="entry name" value="PROKAR_NTER_METHYL"/>
    <property type="match status" value="1"/>
</dbReference>
<evidence type="ECO:0000313" key="7">
    <source>
        <dbReference type="Proteomes" id="UP000007718"/>
    </source>
</evidence>
<reference evidence="7" key="1">
    <citation type="submission" date="2011-02" db="EMBL/GenBank/DDBJ databases">
        <title>The complete sequence of chromosome of Deinococcus proteolyticus DSM 20540.</title>
        <authorList>
            <consortium name="US DOE Joint Genome Institute (JGI-PGF)"/>
            <person name="Lucas S."/>
            <person name="Copeland A."/>
            <person name="Lapidus A."/>
            <person name="Bruce D."/>
            <person name="Goodwin L."/>
            <person name="Pitluck S."/>
            <person name="Kyrpides N."/>
            <person name="Mavromatis K."/>
            <person name="Pagani I."/>
            <person name="Ivanova N."/>
            <person name="Ovchinnikova G."/>
            <person name="Zeytun A."/>
            <person name="Detter J.C."/>
            <person name="Han C."/>
            <person name="Land M."/>
            <person name="Hauser L."/>
            <person name="Markowitz V."/>
            <person name="Cheng J.-F."/>
            <person name="Hugenholtz P."/>
            <person name="Woyke T."/>
            <person name="Wu D."/>
            <person name="Pukall R."/>
            <person name="Steenblock K."/>
            <person name="Brambilla E."/>
            <person name="Klenk H.-P."/>
            <person name="Eisen J.A."/>
        </authorList>
    </citation>
    <scope>NUCLEOTIDE SEQUENCE [LARGE SCALE GENOMIC DNA]</scope>
    <source>
        <strain evidence="7">ATCC 35074 / DSM 20540 / JCM 6276 / NBRC 101906 / NCIMB 13154 / VKM Ac-1939 / CCM 2703 / MRP</strain>
    </source>
</reference>
<dbReference type="HOGENOM" id="CLU_081518_0_0_0"/>
<name>F0RNR5_DEIPM</name>
<protein>
    <recommendedName>
        <fullName evidence="8">Prepilin-type N-terminal cleavage/methylation domain-containing protein</fullName>
    </recommendedName>
</protein>
<sequence length="297" mass="31588">MNTKRAQGLTLVELLVGMGILALLLVAVSSFFTSTSDGAVQVNTRAELQQDVLNVEQLLASRIKEAWYIYTPNRGQINLGTGQLRQNPLSGTGVWNLDTVTGTVDGGHMLAMILPPENAALNCTADTKGCFRFYAYYPVKRSVWVAGTASDGANNPGAGPNDANTWVLVELRANYLTGLSAVLPPQPLPGESRPLASTKPGAANFNYVPAISLPAAAPPNTGSANLLADNIAPMTASEPMFTFIQEPVANNVHSAVSTQEIVLRIAAVQQAKGRVIRLPAANSFYELRSFPGNLGRR</sequence>
<dbReference type="KEGG" id="dpt:Deipr_0123"/>
<dbReference type="eggNOG" id="COG4967">
    <property type="taxonomic scope" value="Bacteria"/>
</dbReference>
<dbReference type="STRING" id="693977.Deipr_0123"/>
<evidence type="ECO:0000256" key="1">
    <source>
        <dbReference type="ARBA" id="ARBA00004203"/>
    </source>
</evidence>
<dbReference type="GO" id="GO:0042597">
    <property type="term" value="C:periplasmic space"/>
    <property type="evidence" value="ECO:0007669"/>
    <property type="project" value="UniProtKB-SubCell"/>
</dbReference>
<keyword evidence="5" id="KW-0812">Transmembrane</keyword>
<keyword evidence="5" id="KW-1133">Transmembrane helix</keyword>
<proteinExistence type="predicted"/>
<evidence type="ECO:0000313" key="6">
    <source>
        <dbReference type="EMBL" id="ADY25298.1"/>
    </source>
</evidence>
<keyword evidence="5" id="KW-0472">Membrane</keyword>
<dbReference type="OrthoDB" id="63128at2"/>
<evidence type="ECO:0000256" key="3">
    <source>
        <dbReference type="ARBA" id="ARBA00022764"/>
    </source>
</evidence>
<evidence type="ECO:0008006" key="8">
    <source>
        <dbReference type="Google" id="ProtNLM"/>
    </source>
</evidence>
<keyword evidence="7" id="KW-1185">Reference proteome</keyword>
<evidence type="ECO:0000256" key="2">
    <source>
        <dbReference type="ARBA" id="ARBA00004418"/>
    </source>
</evidence>
<dbReference type="EMBL" id="CP002536">
    <property type="protein sequence ID" value="ADY25298.1"/>
    <property type="molecule type" value="Genomic_DNA"/>
</dbReference>
<evidence type="ECO:0000256" key="5">
    <source>
        <dbReference type="SAM" id="Phobius"/>
    </source>
</evidence>
<comment type="subcellular location">
    <subcellularLocation>
        <location evidence="1">Cell outer membrane</location>
        <topology evidence="1">Single-pass membrane protein</topology>
    </subcellularLocation>
    <subcellularLocation>
        <location evidence="2">Periplasm</location>
    </subcellularLocation>
</comment>
<dbReference type="InterPro" id="IPR012902">
    <property type="entry name" value="N_methyl_site"/>
</dbReference>
<keyword evidence="4" id="KW-0998">Cell outer membrane</keyword>
<organism evidence="6 7">
    <name type="scientific">Deinococcus proteolyticus (strain ATCC 35074 / DSM 20540 / JCM 6276 / NBRC 101906 / NCIMB 13154 / VKM Ac-1939 / CCM 2703 / MRP)</name>
    <dbReference type="NCBI Taxonomy" id="693977"/>
    <lineage>
        <taxon>Bacteria</taxon>
        <taxon>Thermotogati</taxon>
        <taxon>Deinococcota</taxon>
        <taxon>Deinococci</taxon>
        <taxon>Deinococcales</taxon>
        <taxon>Deinococcaceae</taxon>
        <taxon>Deinococcus</taxon>
    </lineage>
</organism>
<dbReference type="Proteomes" id="UP000007718">
    <property type="component" value="Chromosome"/>
</dbReference>
<evidence type="ECO:0000256" key="4">
    <source>
        <dbReference type="ARBA" id="ARBA00023237"/>
    </source>
</evidence>
<dbReference type="InterPro" id="IPR045584">
    <property type="entry name" value="Pilin-like"/>
</dbReference>
<reference evidence="6 7" key="2">
    <citation type="journal article" date="2012" name="Stand. Genomic Sci.">
        <title>Complete genome sequence of the orange-red pigmented, radioresistant Deinococcus proteolyticus type strain (MRP(T)).</title>
        <authorList>
            <person name="Copeland A."/>
            <person name="Zeytun A."/>
            <person name="Yassawong M."/>
            <person name="Nolan M."/>
            <person name="Lucas S."/>
            <person name="Hammon N."/>
            <person name="Deshpande S."/>
            <person name="Cheng J.F."/>
            <person name="Han C."/>
            <person name="Tapia R."/>
            <person name="Goodwin L.A."/>
            <person name="Pitluck S."/>
            <person name="Mavromatis K."/>
            <person name="Liolios K."/>
            <person name="Pagani I."/>
            <person name="Ivanova N."/>
            <person name="Mikhailova N."/>
            <person name="Pati A."/>
            <person name="Chen A."/>
            <person name="Palaniappan K."/>
            <person name="Land M."/>
            <person name="Hauser L."/>
            <person name="Jeffries C.D."/>
            <person name="Brambilla E.M."/>
            <person name="Rohde M."/>
            <person name="Sikorski J."/>
            <person name="Pukall R."/>
            <person name="Goker M."/>
            <person name="Detter J.C."/>
            <person name="Woyke T."/>
            <person name="Bristow J."/>
            <person name="Eisen J.A."/>
            <person name="Markowitz V."/>
            <person name="Hugenholtz P."/>
            <person name="Kyrpides N.C."/>
            <person name="Klenk H.P."/>
            <person name="Lapidus A."/>
        </authorList>
    </citation>
    <scope>NUCLEOTIDE SEQUENCE [LARGE SCALE GENOMIC DNA]</scope>
    <source>
        <strain evidence="7">ATCC 35074 / DSM 20540 / JCM 6276 / NBRC 101906 / NCIMB 13154 / VKM Ac-1939 / CCM 2703 / MRP</strain>
    </source>
</reference>